<evidence type="ECO:0000256" key="2">
    <source>
        <dbReference type="ARBA" id="ARBA00007441"/>
    </source>
</evidence>
<dbReference type="Gene3D" id="3.90.1150.10">
    <property type="entry name" value="Aspartate Aminotransferase, domain 1"/>
    <property type="match status" value="2"/>
</dbReference>
<keyword evidence="4 8" id="KW-0032">Aminotransferase</keyword>
<comment type="cofactor">
    <cofactor evidence="1">
        <name>pyridoxal 5'-phosphate</name>
        <dbReference type="ChEBI" id="CHEBI:597326"/>
    </cofactor>
</comment>
<dbReference type="PRINTS" id="PR00799">
    <property type="entry name" value="TRANSAMINASE"/>
</dbReference>
<gene>
    <name evidence="8" type="ORF">BC938DRAFT_474565</name>
</gene>
<reference evidence="8 9" key="1">
    <citation type="journal article" date="2018" name="New Phytol.">
        <title>Phylogenomics of Endogonaceae and evolution of mycorrhizas within Mucoromycota.</title>
        <authorList>
            <person name="Chang Y."/>
            <person name="Desiro A."/>
            <person name="Na H."/>
            <person name="Sandor L."/>
            <person name="Lipzen A."/>
            <person name="Clum A."/>
            <person name="Barry K."/>
            <person name="Grigoriev I.V."/>
            <person name="Martin F.M."/>
            <person name="Stajich J.E."/>
            <person name="Smith M.E."/>
            <person name="Bonito G."/>
            <person name="Spatafora J.W."/>
        </authorList>
    </citation>
    <scope>NUCLEOTIDE SEQUENCE [LARGE SCALE GENOMIC DNA]</scope>
    <source>
        <strain evidence="8 9">AD002</strain>
    </source>
</reference>
<dbReference type="GO" id="GO:0004069">
    <property type="term" value="F:L-aspartate:2-oxoglutarate aminotransferase activity"/>
    <property type="evidence" value="ECO:0007669"/>
    <property type="project" value="TreeGrafter"/>
</dbReference>
<dbReference type="Gene3D" id="3.40.640.10">
    <property type="entry name" value="Type I PLP-dependent aspartate aminotransferase-like (Major domain)"/>
    <property type="match status" value="2"/>
</dbReference>
<evidence type="ECO:0000256" key="3">
    <source>
        <dbReference type="ARBA" id="ARBA00011738"/>
    </source>
</evidence>
<evidence type="ECO:0000256" key="4">
    <source>
        <dbReference type="ARBA" id="ARBA00022576"/>
    </source>
</evidence>
<accession>A0A433Q227</accession>
<dbReference type="Proteomes" id="UP000274822">
    <property type="component" value="Unassembled WGS sequence"/>
</dbReference>
<dbReference type="InterPro" id="IPR004839">
    <property type="entry name" value="Aminotransferase_I/II_large"/>
</dbReference>
<proteinExistence type="inferred from homology"/>
<dbReference type="AlphaFoldDB" id="A0A433Q227"/>
<dbReference type="InterPro" id="IPR015421">
    <property type="entry name" value="PyrdxlP-dep_Trfase_major"/>
</dbReference>
<dbReference type="InterPro" id="IPR015422">
    <property type="entry name" value="PyrdxlP-dep_Trfase_small"/>
</dbReference>
<sequence length="405" mass="44822">MTPSDRLNLLTSHLSATSHKMSDSFFEQVPLAPPDVIFHLTATYKADTFPQKVNLGVGAYRTDKGKPWTLPVVKKADEILHNDPNLDHEYLPIKGIPTFTAASAKLMLGADSVAIKERRVAGAQSISGTGAIHLGALFLSKYYPKGAVAFVSNPTWANHKAIFNNVGIEVADYPYWNPATRGLDIDGFLGALNAAPNGSIIVLHACAHNPTGVDPSHEQWTAIADVMQAKKHFPFFDCAYQGFASGDLAADSWSVRHFVDRGFEIFVGQSYAKNFGLYGMLLTAIPSMFEIWDAIFEDHKRERCGCLTAVTRDTVTAKRVDSQFEKLQRSEISNPPAYGARLVNIVLNDPVLFAEWESDLRTMSGRIIDMRDKLYKKLIELDTPGQWNHIVDQIGMFSFTGLKGR</sequence>
<dbReference type="GO" id="GO:0006532">
    <property type="term" value="P:aspartate biosynthetic process"/>
    <property type="evidence" value="ECO:0007669"/>
    <property type="project" value="TreeGrafter"/>
</dbReference>
<keyword evidence="6" id="KW-0663">Pyridoxal phosphate</keyword>
<feature type="domain" description="Aminotransferase class I/classII large" evidence="7">
    <location>
        <begin position="51"/>
        <end position="403"/>
    </location>
</feature>
<dbReference type="GO" id="GO:0005829">
    <property type="term" value="C:cytosol"/>
    <property type="evidence" value="ECO:0007669"/>
    <property type="project" value="TreeGrafter"/>
</dbReference>
<keyword evidence="5 8" id="KW-0808">Transferase</keyword>
<comment type="similarity">
    <text evidence="2">Belongs to the class-I pyridoxal-phosphate-dependent aminotransferase family.</text>
</comment>
<dbReference type="SUPFAM" id="SSF53383">
    <property type="entry name" value="PLP-dependent transferases"/>
    <property type="match status" value="1"/>
</dbReference>
<name>A0A433Q227_9FUNG</name>
<dbReference type="PANTHER" id="PTHR11879:SF55">
    <property type="entry name" value="GLUTAMATE OXALOACETATE TRANSAMINASE 1, ISOFORM B"/>
    <property type="match status" value="1"/>
</dbReference>
<protein>
    <submittedName>
        <fullName evidence="8">Putative aspartate aminotransferase, cytoplasmic</fullName>
    </submittedName>
</protein>
<dbReference type="InterPro" id="IPR000796">
    <property type="entry name" value="Asp_trans"/>
</dbReference>
<dbReference type="CDD" id="cd00609">
    <property type="entry name" value="AAT_like"/>
    <property type="match status" value="1"/>
</dbReference>
<evidence type="ECO:0000313" key="8">
    <source>
        <dbReference type="EMBL" id="RUS23826.1"/>
    </source>
</evidence>
<comment type="subunit">
    <text evidence="3">Homodimer.</text>
</comment>
<dbReference type="EMBL" id="RBNJ01018445">
    <property type="protein sequence ID" value="RUS23826.1"/>
    <property type="molecule type" value="Genomic_DNA"/>
</dbReference>
<evidence type="ECO:0000256" key="1">
    <source>
        <dbReference type="ARBA" id="ARBA00001933"/>
    </source>
</evidence>
<dbReference type="InterPro" id="IPR015424">
    <property type="entry name" value="PyrdxlP-dep_Trfase"/>
</dbReference>
<comment type="caution">
    <text evidence="8">The sequence shown here is derived from an EMBL/GenBank/DDBJ whole genome shotgun (WGS) entry which is preliminary data.</text>
</comment>
<evidence type="ECO:0000259" key="7">
    <source>
        <dbReference type="Pfam" id="PF00155"/>
    </source>
</evidence>
<evidence type="ECO:0000313" key="9">
    <source>
        <dbReference type="Proteomes" id="UP000274822"/>
    </source>
</evidence>
<dbReference type="Pfam" id="PF00155">
    <property type="entry name" value="Aminotran_1_2"/>
    <property type="match status" value="1"/>
</dbReference>
<keyword evidence="9" id="KW-1185">Reference proteome</keyword>
<organism evidence="8 9">
    <name type="scientific">Jimgerdemannia flammicorona</name>
    <dbReference type="NCBI Taxonomy" id="994334"/>
    <lineage>
        <taxon>Eukaryota</taxon>
        <taxon>Fungi</taxon>
        <taxon>Fungi incertae sedis</taxon>
        <taxon>Mucoromycota</taxon>
        <taxon>Mucoromycotina</taxon>
        <taxon>Endogonomycetes</taxon>
        <taxon>Endogonales</taxon>
        <taxon>Endogonaceae</taxon>
        <taxon>Jimgerdemannia</taxon>
    </lineage>
</organism>
<dbReference type="GO" id="GO:0030170">
    <property type="term" value="F:pyridoxal phosphate binding"/>
    <property type="evidence" value="ECO:0007669"/>
    <property type="project" value="InterPro"/>
</dbReference>
<evidence type="ECO:0000256" key="6">
    <source>
        <dbReference type="ARBA" id="ARBA00022898"/>
    </source>
</evidence>
<dbReference type="FunFam" id="3.40.640.10:FF:000066">
    <property type="entry name" value="Aspartate aminotransferase"/>
    <property type="match status" value="1"/>
</dbReference>
<evidence type="ECO:0000256" key="5">
    <source>
        <dbReference type="ARBA" id="ARBA00022679"/>
    </source>
</evidence>
<dbReference type="PANTHER" id="PTHR11879">
    <property type="entry name" value="ASPARTATE AMINOTRANSFERASE"/>
    <property type="match status" value="1"/>
</dbReference>